<dbReference type="STRING" id="1527.SAMN04489757_1715"/>
<feature type="region of interest" description="Disordered" evidence="1">
    <location>
        <begin position="56"/>
        <end position="78"/>
    </location>
</feature>
<reference evidence="3 4" key="1">
    <citation type="submission" date="2016-10" db="EMBL/GenBank/DDBJ databases">
        <authorList>
            <person name="de Groot N.N."/>
        </authorList>
    </citation>
    <scope>NUCLEOTIDE SEQUENCE [LARGE SCALE GENOMIC DNA]</scope>
    <source>
        <strain evidence="3 4">DSM 1283</strain>
    </source>
</reference>
<dbReference type="Pfam" id="PF20564">
    <property type="entry name" value="DUF6774"/>
    <property type="match status" value="1"/>
</dbReference>
<dbReference type="OrthoDB" id="1734535at2"/>
<dbReference type="AlphaFoldDB" id="A0A1I5J7R1"/>
<evidence type="ECO:0000313" key="3">
    <source>
        <dbReference type="EMBL" id="SFO68719.1"/>
    </source>
</evidence>
<keyword evidence="4" id="KW-1185">Reference proteome</keyword>
<name>A0A1I5J7R1_9FIRM</name>
<evidence type="ECO:0000259" key="2">
    <source>
        <dbReference type="Pfam" id="PF20564"/>
    </source>
</evidence>
<evidence type="ECO:0000313" key="4">
    <source>
        <dbReference type="Proteomes" id="UP000198806"/>
    </source>
</evidence>
<dbReference type="Proteomes" id="UP000198806">
    <property type="component" value="Unassembled WGS sequence"/>
</dbReference>
<sequence>MEVNSFSPEELVIFVSAVSIAIAKDKSNEELDVLSSVFSQIGDSLGTFLAQRERIEAANKNDNDDNDNDNDCTDNKVE</sequence>
<dbReference type="InterPro" id="IPR046665">
    <property type="entry name" value="DUF6774"/>
</dbReference>
<accession>A0A1I5J7R1</accession>
<feature type="domain" description="DUF6774" evidence="2">
    <location>
        <begin position="28"/>
        <end position="54"/>
    </location>
</feature>
<dbReference type="RefSeq" id="WP_091689371.1">
    <property type="nucleotide sequence ID" value="NZ_FOWD01000071.1"/>
</dbReference>
<gene>
    <name evidence="3" type="ORF">SAMN04489757_1715</name>
</gene>
<organism evidence="3 4">
    <name type="scientific">Anaerocolumna aminovalerica</name>
    <dbReference type="NCBI Taxonomy" id="1527"/>
    <lineage>
        <taxon>Bacteria</taxon>
        <taxon>Bacillati</taxon>
        <taxon>Bacillota</taxon>
        <taxon>Clostridia</taxon>
        <taxon>Lachnospirales</taxon>
        <taxon>Lachnospiraceae</taxon>
        <taxon>Anaerocolumna</taxon>
    </lineage>
</organism>
<protein>
    <recommendedName>
        <fullName evidence="2">DUF6774 domain-containing protein</fullName>
    </recommendedName>
</protein>
<proteinExistence type="predicted"/>
<evidence type="ECO:0000256" key="1">
    <source>
        <dbReference type="SAM" id="MobiDB-lite"/>
    </source>
</evidence>
<dbReference type="EMBL" id="FOWD01000071">
    <property type="protein sequence ID" value="SFO68719.1"/>
    <property type="molecule type" value="Genomic_DNA"/>
</dbReference>